<evidence type="ECO:0000313" key="2">
    <source>
        <dbReference type="Proteomes" id="UP001175271"/>
    </source>
</evidence>
<reference evidence="1" key="1">
    <citation type="submission" date="2023-06" db="EMBL/GenBank/DDBJ databases">
        <title>Genomic analysis of the entomopathogenic nematode Steinernema hermaphroditum.</title>
        <authorList>
            <person name="Schwarz E.M."/>
            <person name="Heppert J.K."/>
            <person name="Baniya A."/>
            <person name="Schwartz H.T."/>
            <person name="Tan C.-H."/>
            <person name="Antoshechkin I."/>
            <person name="Sternberg P.W."/>
            <person name="Goodrich-Blair H."/>
            <person name="Dillman A.R."/>
        </authorList>
    </citation>
    <scope>NUCLEOTIDE SEQUENCE</scope>
    <source>
        <strain evidence="1">PS9179</strain>
        <tissue evidence="1">Whole animal</tissue>
    </source>
</reference>
<accession>A0AA39M972</accession>
<organism evidence="1 2">
    <name type="scientific">Steinernema hermaphroditum</name>
    <dbReference type="NCBI Taxonomy" id="289476"/>
    <lineage>
        <taxon>Eukaryota</taxon>
        <taxon>Metazoa</taxon>
        <taxon>Ecdysozoa</taxon>
        <taxon>Nematoda</taxon>
        <taxon>Chromadorea</taxon>
        <taxon>Rhabditida</taxon>
        <taxon>Tylenchina</taxon>
        <taxon>Panagrolaimomorpha</taxon>
        <taxon>Strongyloidoidea</taxon>
        <taxon>Steinernematidae</taxon>
        <taxon>Steinernema</taxon>
    </lineage>
</organism>
<sequence>MNYNSNSCTLDKLLEEYQKQRLTNMEKILREEYALFTREDYNMKNNSTFCYVCADKEQEIQHVLRKIEYKYNGNAVPEENKMEVDEYQIDNNTRRKPLILKFILIVSEI</sequence>
<gene>
    <name evidence="1" type="ORF">QR680_009165</name>
</gene>
<name>A0AA39M972_9BILA</name>
<proteinExistence type="predicted"/>
<protein>
    <submittedName>
        <fullName evidence="1">Uncharacterized protein</fullName>
    </submittedName>
</protein>
<dbReference type="AlphaFoldDB" id="A0AA39M972"/>
<comment type="caution">
    <text evidence="1">The sequence shown here is derived from an EMBL/GenBank/DDBJ whole genome shotgun (WGS) entry which is preliminary data.</text>
</comment>
<dbReference type="Proteomes" id="UP001175271">
    <property type="component" value="Unassembled WGS sequence"/>
</dbReference>
<dbReference type="EMBL" id="JAUCMV010000001">
    <property type="protein sequence ID" value="KAK0425373.1"/>
    <property type="molecule type" value="Genomic_DNA"/>
</dbReference>
<evidence type="ECO:0000313" key="1">
    <source>
        <dbReference type="EMBL" id="KAK0425373.1"/>
    </source>
</evidence>
<keyword evidence="2" id="KW-1185">Reference proteome</keyword>